<name>A0A5B7H9D7_PORTR</name>
<comment type="caution">
    <text evidence="2">The sequence shown here is derived from an EMBL/GenBank/DDBJ whole genome shotgun (WGS) entry which is preliminary data.</text>
</comment>
<feature type="region of interest" description="Disordered" evidence="1">
    <location>
        <begin position="50"/>
        <end position="73"/>
    </location>
</feature>
<organism evidence="2 3">
    <name type="scientific">Portunus trituberculatus</name>
    <name type="common">Swimming crab</name>
    <name type="synonym">Neptunus trituberculatus</name>
    <dbReference type="NCBI Taxonomy" id="210409"/>
    <lineage>
        <taxon>Eukaryota</taxon>
        <taxon>Metazoa</taxon>
        <taxon>Ecdysozoa</taxon>
        <taxon>Arthropoda</taxon>
        <taxon>Crustacea</taxon>
        <taxon>Multicrustacea</taxon>
        <taxon>Malacostraca</taxon>
        <taxon>Eumalacostraca</taxon>
        <taxon>Eucarida</taxon>
        <taxon>Decapoda</taxon>
        <taxon>Pleocyemata</taxon>
        <taxon>Brachyura</taxon>
        <taxon>Eubrachyura</taxon>
        <taxon>Portunoidea</taxon>
        <taxon>Portunidae</taxon>
        <taxon>Portuninae</taxon>
        <taxon>Portunus</taxon>
    </lineage>
</organism>
<protein>
    <submittedName>
        <fullName evidence="2">Uncharacterized protein</fullName>
    </submittedName>
</protein>
<sequence length="73" mass="7977">MKGSRMGAYAITTLPLQHRASWRGNSGIVPRQSLNLKEDIIFCPDANKDFSPPSPLTAASLALTTPFDDEETE</sequence>
<dbReference type="EMBL" id="VSRR010024896">
    <property type="protein sequence ID" value="MPC66536.1"/>
    <property type="molecule type" value="Genomic_DNA"/>
</dbReference>
<evidence type="ECO:0000256" key="1">
    <source>
        <dbReference type="SAM" id="MobiDB-lite"/>
    </source>
</evidence>
<accession>A0A5B7H9D7</accession>
<proteinExistence type="predicted"/>
<dbReference type="AlphaFoldDB" id="A0A5B7H9D7"/>
<gene>
    <name evidence="2" type="ORF">E2C01_060685</name>
</gene>
<evidence type="ECO:0000313" key="2">
    <source>
        <dbReference type="EMBL" id="MPC66536.1"/>
    </source>
</evidence>
<dbReference type="Proteomes" id="UP000324222">
    <property type="component" value="Unassembled WGS sequence"/>
</dbReference>
<evidence type="ECO:0000313" key="3">
    <source>
        <dbReference type="Proteomes" id="UP000324222"/>
    </source>
</evidence>
<keyword evidence="3" id="KW-1185">Reference proteome</keyword>
<reference evidence="2 3" key="1">
    <citation type="submission" date="2019-05" db="EMBL/GenBank/DDBJ databases">
        <title>Another draft genome of Portunus trituberculatus and its Hox gene families provides insights of decapod evolution.</title>
        <authorList>
            <person name="Jeong J.-H."/>
            <person name="Song I."/>
            <person name="Kim S."/>
            <person name="Choi T."/>
            <person name="Kim D."/>
            <person name="Ryu S."/>
            <person name="Kim W."/>
        </authorList>
    </citation>
    <scope>NUCLEOTIDE SEQUENCE [LARGE SCALE GENOMIC DNA]</scope>
    <source>
        <tissue evidence="2">Muscle</tissue>
    </source>
</reference>